<evidence type="ECO:0000313" key="3">
    <source>
        <dbReference type="Proteomes" id="UP000001075"/>
    </source>
</evidence>
<name>G3GZ84_CRIGR</name>
<organism evidence="2 3">
    <name type="scientific">Cricetulus griseus</name>
    <name type="common">Chinese hamster</name>
    <name type="synonym">Cricetulus barabensis griseus</name>
    <dbReference type="NCBI Taxonomy" id="10029"/>
    <lineage>
        <taxon>Eukaryota</taxon>
        <taxon>Metazoa</taxon>
        <taxon>Chordata</taxon>
        <taxon>Craniata</taxon>
        <taxon>Vertebrata</taxon>
        <taxon>Euteleostomi</taxon>
        <taxon>Mammalia</taxon>
        <taxon>Eutheria</taxon>
        <taxon>Euarchontoglires</taxon>
        <taxon>Glires</taxon>
        <taxon>Rodentia</taxon>
        <taxon>Myomorpha</taxon>
        <taxon>Muroidea</taxon>
        <taxon>Cricetidae</taxon>
        <taxon>Cricetinae</taxon>
        <taxon>Cricetulus</taxon>
    </lineage>
</organism>
<protein>
    <submittedName>
        <fullName evidence="2">Uncharacterized protein</fullName>
    </submittedName>
</protein>
<proteinExistence type="predicted"/>
<reference evidence="3" key="1">
    <citation type="journal article" date="2011" name="Nat. Biotechnol.">
        <title>The genomic sequence of the Chinese hamster ovary (CHO)-K1 cell line.</title>
        <authorList>
            <person name="Xu X."/>
            <person name="Nagarajan H."/>
            <person name="Lewis N.E."/>
            <person name="Pan S."/>
            <person name="Cai Z."/>
            <person name="Liu X."/>
            <person name="Chen W."/>
            <person name="Xie M."/>
            <person name="Wang W."/>
            <person name="Hammond S."/>
            <person name="Andersen M.R."/>
            <person name="Neff N."/>
            <person name="Passarelli B."/>
            <person name="Koh W."/>
            <person name="Fan H.C."/>
            <person name="Wang J."/>
            <person name="Gui Y."/>
            <person name="Lee K.H."/>
            <person name="Betenbaugh M.J."/>
            <person name="Quake S.R."/>
            <person name="Famili I."/>
            <person name="Palsson B.O."/>
            <person name="Wang J."/>
        </authorList>
    </citation>
    <scope>NUCLEOTIDE SEQUENCE [LARGE SCALE GENOMIC DNA]</scope>
    <source>
        <strain evidence="3">CHO K1 cell line</strain>
    </source>
</reference>
<gene>
    <name evidence="2" type="ORF">I79_003115</name>
</gene>
<evidence type="ECO:0000256" key="1">
    <source>
        <dbReference type="SAM" id="MobiDB-lite"/>
    </source>
</evidence>
<dbReference type="EMBL" id="JH000073">
    <property type="protein sequence ID" value="EGV98166.1"/>
    <property type="molecule type" value="Genomic_DNA"/>
</dbReference>
<feature type="region of interest" description="Disordered" evidence="1">
    <location>
        <begin position="26"/>
        <end position="52"/>
    </location>
</feature>
<sequence length="52" mass="5028">MCGAGRAASGAAGRAGGVTMGVVSALGRGGRDEEQAGDRLPTVDGMEAPSEH</sequence>
<dbReference type="InParanoid" id="G3GZ84"/>
<dbReference type="Proteomes" id="UP000001075">
    <property type="component" value="Unassembled WGS sequence"/>
</dbReference>
<accession>G3GZ84</accession>
<dbReference type="AlphaFoldDB" id="G3GZ84"/>
<evidence type="ECO:0000313" key="2">
    <source>
        <dbReference type="EMBL" id="EGV98166.1"/>
    </source>
</evidence>